<protein>
    <submittedName>
        <fullName evidence="3">Right-handed parallel beta-helix repeat-containing protein</fullName>
    </submittedName>
</protein>
<keyword evidence="4" id="KW-1185">Reference proteome</keyword>
<gene>
    <name evidence="3" type="ORF">NE857_13675</name>
</gene>
<dbReference type="SUPFAM" id="SSF51126">
    <property type="entry name" value="Pectin lyase-like"/>
    <property type="match status" value="1"/>
</dbReference>
<evidence type="ECO:0000313" key="3">
    <source>
        <dbReference type="EMBL" id="USY22563.1"/>
    </source>
</evidence>
<dbReference type="RefSeq" id="WP_254421335.1">
    <property type="nucleotide sequence ID" value="NZ_BAAAJB010000094.1"/>
</dbReference>
<sequence>MNPHSNRTRPRWALPTASLAVLAGLGVAAATLVPSAPPPESELQNASEDTAAAAEAPAETTAEAAVECGTGSYQAEAELDGSTWTVRNGGDVVHEGPDMLTAMRFAVDSLDPGRISQESVVVRGSGTVPGDGPLDLPSHTSFEVCGTIDVTGSVSADNAAVRIRRVQDVSVPHLSLSGSPYFGVFVQSAQDIHFGQVDLSMSGGHGMRIDSRDNDSVRQARDISIDHVRVSGTDSHGVETYGVDGFTVGTVTARDTGYSGLLLNDTENADIGLVDAENAGAGTGYAAFRMANRNGRVGDDYPANIRVGEVRARGGGRGVFCVSESGGAVIEHVDISGTGGNAVLIENCHNVTLAGGTVEGPGDIRLAARGEFANTSGITLENLTVVDTAVNEQPCAEGTVVRDITWQNSQDNTC</sequence>
<reference evidence="3" key="1">
    <citation type="submission" date="2022-06" db="EMBL/GenBank/DDBJ databases">
        <authorList>
            <person name="Ping M."/>
        </authorList>
    </citation>
    <scope>NUCLEOTIDE SEQUENCE</scope>
    <source>
        <strain evidence="3">JCM11759T</strain>
    </source>
</reference>
<proteinExistence type="predicted"/>
<feature type="chain" id="PRO_5045228619" evidence="2">
    <location>
        <begin position="30"/>
        <end position="414"/>
    </location>
</feature>
<dbReference type="EMBL" id="CP099837">
    <property type="protein sequence ID" value="USY22563.1"/>
    <property type="molecule type" value="Genomic_DNA"/>
</dbReference>
<feature type="compositionally biased region" description="Low complexity" evidence="1">
    <location>
        <begin position="50"/>
        <end position="60"/>
    </location>
</feature>
<feature type="region of interest" description="Disordered" evidence="1">
    <location>
        <begin position="36"/>
        <end position="60"/>
    </location>
</feature>
<feature type="signal peptide" evidence="2">
    <location>
        <begin position="1"/>
        <end position="29"/>
    </location>
</feature>
<dbReference type="InterPro" id="IPR011050">
    <property type="entry name" value="Pectin_lyase_fold/virulence"/>
</dbReference>
<dbReference type="Proteomes" id="UP001055940">
    <property type="component" value="Chromosome"/>
</dbReference>
<organism evidence="3 4">
    <name type="scientific">Nocardiopsis exhalans</name>
    <dbReference type="NCBI Taxonomy" id="163604"/>
    <lineage>
        <taxon>Bacteria</taxon>
        <taxon>Bacillati</taxon>
        <taxon>Actinomycetota</taxon>
        <taxon>Actinomycetes</taxon>
        <taxon>Streptosporangiales</taxon>
        <taxon>Nocardiopsidaceae</taxon>
        <taxon>Nocardiopsis</taxon>
    </lineage>
</organism>
<dbReference type="SMART" id="SM00710">
    <property type="entry name" value="PbH1"/>
    <property type="match status" value="3"/>
</dbReference>
<keyword evidence="2" id="KW-0732">Signal</keyword>
<dbReference type="InterPro" id="IPR012334">
    <property type="entry name" value="Pectin_lyas_fold"/>
</dbReference>
<evidence type="ECO:0000256" key="2">
    <source>
        <dbReference type="SAM" id="SignalP"/>
    </source>
</evidence>
<dbReference type="InterPro" id="IPR006626">
    <property type="entry name" value="PbH1"/>
</dbReference>
<dbReference type="Gene3D" id="2.160.20.10">
    <property type="entry name" value="Single-stranded right-handed beta-helix, Pectin lyase-like"/>
    <property type="match status" value="1"/>
</dbReference>
<evidence type="ECO:0000256" key="1">
    <source>
        <dbReference type="SAM" id="MobiDB-lite"/>
    </source>
</evidence>
<accession>A0ABY5DGF3</accession>
<name>A0ABY5DGF3_9ACTN</name>
<evidence type="ECO:0000313" key="4">
    <source>
        <dbReference type="Proteomes" id="UP001055940"/>
    </source>
</evidence>